<dbReference type="RefSeq" id="XP_025552852.1">
    <property type="nucleotide sequence ID" value="XM_025696875.1"/>
</dbReference>
<keyword evidence="2" id="KW-1185">Reference proteome</keyword>
<dbReference type="Gene3D" id="2.130.10.10">
    <property type="entry name" value="YVTN repeat-like/Quinoprotein amine dehydrogenase"/>
    <property type="match status" value="1"/>
</dbReference>
<proteinExistence type="predicted"/>
<dbReference type="InterPro" id="IPR011047">
    <property type="entry name" value="Quinoprotein_ADH-like_sf"/>
</dbReference>
<dbReference type="AlphaFoldDB" id="A0A395I3D6"/>
<organism evidence="1 2">
    <name type="scientific">Aspergillus homomorphus (strain CBS 101889)</name>
    <dbReference type="NCBI Taxonomy" id="1450537"/>
    <lineage>
        <taxon>Eukaryota</taxon>
        <taxon>Fungi</taxon>
        <taxon>Dikarya</taxon>
        <taxon>Ascomycota</taxon>
        <taxon>Pezizomycotina</taxon>
        <taxon>Eurotiomycetes</taxon>
        <taxon>Eurotiomycetidae</taxon>
        <taxon>Eurotiales</taxon>
        <taxon>Aspergillaceae</taxon>
        <taxon>Aspergillus</taxon>
        <taxon>Aspergillus subgen. Circumdati</taxon>
    </lineage>
</organism>
<accession>A0A395I3D6</accession>
<dbReference type="Proteomes" id="UP000248961">
    <property type="component" value="Unassembled WGS sequence"/>
</dbReference>
<evidence type="ECO:0000313" key="1">
    <source>
        <dbReference type="EMBL" id="RAL13698.1"/>
    </source>
</evidence>
<dbReference type="InterPro" id="IPR015943">
    <property type="entry name" value="WD40/YVTN_repeat-like_dom_sf"/>
</dbReference>
<dbReference type="VEuPathDB" id="FungiDB:BO97DRAFT_423478"/>
<dbReference type="EMBL" id="KZ824278">
    <property type="protein sequence ID" value="RAL13698.1"/>
    <property type="molecule type" value="Genomic_DNA"/>
</dbReference>
<sequence>MSVMEIIAFSWDNKRVAAGSRDGTFAVWNADNGELISTFRLDRRFQTLNVEYSLDSNKVIVTLLIRGARIFNLEKGRRLNKDEYDDDKSQTSQGPGTIRLERRANWISIIDNWVAFGG</sequence>
<dbReference type="GeneID" id="37201164"/>
<evidence type="ECO:0000313" key="2">
    <source>
        <dbReference type="Proteomes" id="UP000248961"/>
    </source>
</evidence>
<gene>
    <name evidence="1" type="ORF">BO97DRAFT_423478</name>
</gene>
<dbReference type="SUPFAM" id="SSF50998">
    <property type="entry name" value="Quinoprotein alcohol dehydrogenase-like"/>
    <property type="match status" value="1"/>
</dbReference>
<protein>
    <submittedName>
        <fullName evidence="1">Uncharacterized protein</fullName>
    </submittedName>
</protein>
<name>A0A395I3D6_ASPHC</name>
<reference evidence="1 2" key="1">
    <citation type="submission" date="2018-02" db="EMBL/GenBank/DDBJ databases">
        <title>The genomes of Aspergillus section Nigri reveals drivers in fungal speciation.</title>
        <authorList>
            <consortium name="DOE Joint Genome Institute"/>
            <person name="Vesth T.C."/>
            <person name="Nybo J."/>
            <person name="Theobald S."/>
            <person name="Brandl J."/>
            <person name="Frisvad J.C."/>
            <person name="Nielsen K.F."/>
            <person name="Lyhne E.K."/>
            <person name="Kogle M.E."/>
            <person name="Kuo A."/>
            <person name="Riley R."/>
            <person name="Clum A."/>
            <person name="Nolan M."/>
            <person name="Lipzen A."/>
            <person name="Salamov A."/>
            <person name="Henrissat B."/>
            <person name="Wiebenga A."/>
            <person name="De vries R.P."/>
            <person name="Grigoriev I.V."/>
            <person name="Mortensen U.H."/>
            <person name="Andersen M.R."/>
            <person name="Baker S.E."/>
        </authorList>
    </citation>
    <scope>NUCLEOTIDE SEQUENCE [LARGE SCALE GENOMIC DNA]</scope>
    <source>
        <strain evidence="1 2">CBS 101889</strain>
    </source>
</reference>